<dbReference type="EMBL" id="VUNS01000033">
    <property type="protein sequence ID" value="MST99296.1"/>
    <property type="molecule type" value="Genomic_DNA"/>
</dbReference>
<evidence type="ECO:0000313" key="3">
    <source>
        <dbReference type="Proteomes" id="UP000435649"/>
    </source>
</evidence>
<gene>
    <name evidence="2" type="ORF">FYJ85_19915</name>
</gene>
<feature type="transmembrane region" description="Helical" evidence="1">
    <location>
        <begin position="141"/>
        <end position="160"/>
    </location>
</feature>
<feature type="transmembrane region" description="Helical" evidence="1">
    <location>
        <begin position="58"/>
        <end position="85"/>
    </location>
</feature>
<name>A0A844G7F2_9BACT</name>
<feature type="transmembrane region" description="Helical" evidence="1">
    <location>
        <begin position="25"/>
        <end position="46"/>
    </location>
</feature>
<feature type="transmembrane region" description="Helical" evidence="1">
    <location>
        <begin position="323"/>
        <end position="341"/>
    </location>
</feature>
<feature type="transmembrane region" description="Helical" evidence="1">
    <location>
        <begin position="180"/>
        <end position="203"/>
    </location>
</feature>
<protein>
    <submittedName>
        <fullName evidence="2">Uncharacterized protein</fullName>
    </submittedName>
</protein>
<comment type="caution">
    <text evidence="2">The sequence shown here is derived from an EMBL/GenBank/DDBJ whole genome shotgun (WGS) entry which is preliminary data.</text>
</comment>
<keyword evidence="1" id="KW-1133">Transmembrane helix</keyword>
<dbReference type="Proteomes" id="UP000435649">
    <property type="component" value="Unassembled WGS sequence"/>
</dbReference>
<feature type="transmembrane region" description="Helical" evidence="1">
    <location>
        <begin position="387"/>
        <end position="407"/>
    </location>
</feature>
<sequence length="419" mass="46879">MSRHAYGDGWNFWVVKYLRQMRHDFALPVAVIILLVIEFIIFRSFLGQRHYSPQWPWCLIFMSVLCGVGTTLCVAIGFAGTSFSIGGMRPGLSHFMGFSPMDANALFRGFVLSHLLTFGVLAGSCLPIWLTGCYFFPERALTILAWIFDAYFLTLFLLQLDSLRWARADLMVALSTLPVMLFDWIHTFSDWTTVLLFGILAAWQLLNFRESLCPAAGVQECRMRFGQLVLLLAGWGMLFAPFRVRVPLLIGMATAGALASMGGALNRIPQRQLEQLPSPAWRRFGAFLAYGSSAGGWFWCWGVALAAWLLLPEFDSPYFWRFLVSWGLAWAEVGFLIVGWAARRSRRNVSALLYHISIPFGLFVVAAAVAVISVATGSSGEAVFRDAAMAGWAAAALLFLPQIPRIVRDFRCFMGRRCD</sequence>
<dbReference type="RefSeq" id="WP_154420506.1">
    <property type="nucleotide sequence ID" value="NZ_DBFCGB010000016.1"/>
</dbReference>
<proteinExistence type="predicted"/>
<reference evidence="2 3" key="1">
    <citation type="submission" date="2019-08" db="EMBL/GenBank/DDBJ databases">
        <title>In-depth cultivation of the pig gut microbiome towards novel bacterial diversity and tailored functional studies.</title>
        <authorList>
            <person name="Wylensek D."/>
            <person name="Hitch T.C.A."/>
            <person name="Clavel T."/>
        </authorList>
    </citation>
    <scope>NUCLEOTIDE SEQUENCE [LARGE SCALE GENOMIC DNA]</scope>
    <source>
        <strain evidence="2 3">BBE-744-WT-12</strain>
    </source>
</reference>
<dbReference type="AlphaFoldDB" id="A0A844G7F2"/>
<evidence type="ECO:0000313" key="2">
    <source>
        <dbReference type="EMBL" id="MST99296.1"/>
    </source>
</evidence>
<feature type="transmembrane region" description="Helical" evidence="1">
    <location>
        <begin position="248"/>
        <end position="266"/>
    </location>
</feature>
<organism evidence="2 3">
    <name type="scientific">Victivallis lenta</name>
    <dbReference type="NCBI Taxonomy" id="2606640"/>
    <lineage>
        <taxon>Bacteria</taxon>
        <taxon>Pseudomonadati</taxon>
        <taxon>Lentisphaerota</taxon>
        <taxon>Lentisphaeria</taxon>
        <taxon>Victivallales</taxon>
        <taxon>Victivallaceae</taxon>
        <taxon>Victivallis</taxon>
    </lineage>
</organism>
<feature type="transmembrane region" description="Helical" evidence="1">
    <location>
        <begin position="224"/>
        <end position="242"/>
    </location>
</feature>
<accession>A0A844G7F2</accession>
<keyword evidence="3" id="KW-1185">Reference proteome</keyword>
<keyword evidence="1" id="KW-0812">Transmembrane</keyword>
<evidence type="ECO:0000256" key="1">
    <source>
        <dbReference type="SAM" id="Phobius"/>
    </source>
</evidence>
<feature type="transmembrane region" description="Helical" evidence="1">
    <location>
        <begin position="287"/>
        <end position="311"/>
    </location>
</feature>
<keyword evidence="1" id="KW-0472">Membrane</keyword>
<feature type="transmembrane region" description="Helical" evidence="1">
    <location>
        <begin position="353"/>
        <end position="375"/>
    </location>
</feature>
<feature type="transmembrane region" description="Helical" evidence="1">
    <location>
        <begin position="105"/>
        <end position="129"/>
    </location>
</feature>